<gene>
    <name evidence="12" type="primary">Ncaph_1</name>
    <name evidence="12" type="ORF">INDMAC_R14850</name>
</gene>
<name>A0A7L1GB34_9PICI</name>
<evidence type="ECO:0000256" key="9">
    <source>
        <dbReference type="ARBA" id="ARBA00023067"/>
    </source>
</evidence>
<dbReference type="InterPro" id="IPR022816">
    <property type="entry name" value="Condensin_barren_su2"/>
</dbReference>
<evidence type="ECO:0000256" key="4">
    <source>
        <dbReference type="ARBA" id="ARBA00016065"/>
    </source>
</evidence>
<feature type="region of interest" description="Disordered" evidence="11">
    <location>
        <begin position="294"/>
        <end position="317"/>
    </location>
</feature>
<evidence type="ECO:0000256" key="11">
    <source>
        <dbReference type="SAM" id="MobiDB-lite"/>
    </source>
</evidence>
<evidence type="ECO:0000313" key="12">
    <source>
        <dbReference type="EMBL" id="NXN10441.1"/>
    </source>
</evidence>
<dbReference type="OrthoDB" id="362021at2759"/>
<keyword evidence="5" id="KW-0158">Chromosome</keyword>
<dbReference type="Proteomes" id="UP000557230">
    <property type="component" value="Unassembled WGS sequence"/>
</dbReference>
<feature type="non-terminal residue" evidence="12">
    <location>
        <position position="1"/>
    </location>
</feature>
<dbReference type="GO" id="GO:0000796">
    <property type="term" value="C:condensin complex"/>
    <property type="evidence" value="ECO:0007669"/>
    <property type="project" value="InterPro"/>
</dbReference>
<protein>
    <recommendedName>
        <fullName evidence="4">Condensin complex subunit 2</fullName>
    </recommendedName>
</protein>
<sequence length="356" mass="39530">EVDSDLEDSAPALPESSFCSDSPRGAARSQLGEFQENLHTFGTTNQGSRGKVMSLEEGDIGTLSLHLSMKPGDYSYFSPCTFSMWAGPEHWRFKPHHRAPAQIPGQGKSRNTKQPFEIAFDESIDFNRHFCETKVPVTLARSLQDSDNSKSTTLPPDFKYDPGNIFQMFLKPDLKVSRVLAAGSSLEPRAGIGDYDYNNPNDTSNFCPALQAADSDDDDDLAHCTGQAEDFNLTAHPEGQGAEFSRVNLTTYGELNLIPEPQKVNRLRIQYAKTAKKIDIKHLKENMWGLLTEGQKKDAAEQEEDAEEEEDKSVVAGEKTLSSITQELHHRLLPQMAQELSVPLAFACLLHLANEK</sequence>
<dbReference type="GO" id="GO:0005737">
    <property type="term" value="C:cytoplasm"/>
    <property type="evidence" value="ECO:0007669"/>
    <property type="project" value="UniProtKB-SubCell"/>
</dbReference>
<keyword evidence="6" id="KW-0963">Cytoplasm</keyword>
<comment type="caution">
    <text evidence="12">The sequence shown here is derived from an EMBL/GenBank/DDBJ whole genome shotgun (WGS) entry which is preliminary data.</text>
</comment>
<accession>A0A7L1GB34</accession>
<comment type="subcellular location">
    <subcellularLocation>
        <location evidence="1">Chromosome</location>
    </subcellularLocation>
    <subcellularLocation>
        <location evidence="2">Cytoplasm</location>
    </subcellularLocation>
</comment>
<comment type="similarity">
    <text evidence="3">Belongs to the CND2 (condensin subunit 2) family.</text>
</comment>
<evidence type="ECO:0000313" key="13">
    <source>
        <dbReference type="Proteomes" id="UP000557230"/>
    </source>
</evidence>
<dbReference type="EMBL" id="VXBD01004866">
    <property type="protein sequence ID" value="NXN10441.1"/>
    <property type="molecule type" value="Genomic_DNA"/>
</dbReference>
<keyword evidence="8" id="KW-0498">Mitosis</keyword>
<reference evidence="12 13" key="1">
    <citation type="submission" date="2019-09" db="EMBL/GenBank/DDBJ databases">
        <title>Bird 10,000 Genomes (B10K) Project - Family phase.</title>
        <authorList>
            <person name="Zhang G."/>
        </authorList>
    </citation>
    <scope>NUCLEOTIDE SEQUENCE [LARGE SCALE GENOMIC DNA]</scope>
    <source>
        <strain evidence="12">B10K-DU-001-78</strain>
        <tissue evidence="12">Muscle</tissue>
    </source>
</reference>
<evidence type="ECO:0000256" key="3">
    <source>
        <dbReference type="ARBA" id="ARBA00009471"/>
    </source>
</evidence>
<dbReference type="PANTHER" id="PTHR13108">
    <property type="entry name" value="CONDENSIN COMPLEX SUBUNIT 2"/>
    <property type="match status" value="1"/>
</dbReference>
<keyword evidence="9" id="KW-0226">DNA condensation</keyword>
<evidence type="ECO:0000256" key="6">
    <source>
        <dbReference type="ARBA" id="ARBA00022490"/>
    </source>
</evidence>
<dbReference type="PANTHER" id="PTHR13108:SF9">
    <property type="entry name" value="CONDENSIN COMPLEX SUBUNIT 2"/>
    <property type="match status" value="1"/>
</dbReference>
<dbReference type="GO" id="GO:0051301">
    <property type="term" value="P:cell division"/>
    <property type="evidence" value="ECO:0007669"/>
    <property type="project" value="UniProtKB-KW"/>
</dbReference>
<keyword evidence="7" id="KW-0132">Cell division</keyword>
<evidence type="ECO:0000256" key="2">
    <source>
        <dbReference type="ARBA" id="ARBA00004496"/>
    </source>
</evidence>
<evidence type="ECO:0000256" key="5">
    <source>
        <dbReference type="ARBA" id="ARBA00022454"/>
    </source>
</evidence>
<dbReference type="GO" id="GO:0007076">
    <property type="term" value="P:mitotic chromosome condensation"/>
    <property type="evidence" value="ECO:0007669"/>
    <property type="project" value="InterPro"/>
</dbReference>
<keyword evidence="13" id="KW-1185">Reference proteome</keyword>
<dbReference type="AlphaFoldDB" id="A0A7L1GB34"/>
<feature type="compositionally biased region" description="Acidic residues" evidence="11">
    <location>
        <begin position="301"/>
        <end position="311"/>
    </location>
</feature>
<feature type="non-terminal residue" evidence="12">
    <location>
        <position position="356"/>
    </location>
</feature>
<proteinExistence type="inferred from homology"/>
<dbReference type="Pfam" id="PF05786">
    <property type="entry name" value="Cnd2"/>
    <property type="match status" value="1"/>
</dbReference>
<dbReference type="GO" id="GO:0003682">
    <property type="term" value="F:chromatin binding"/>
    <property type="evidence" value="ECO:0007669"/>
    <property type="project" value="TreeGrafter"/>
</dbReference>
<evidence type="ECO:0000256" key="8">
    <source>
        <dbReference type="ARBA" id="ARBA00022776"/>
    </source>
</evidence>
<evidence type="ECO:0000256" key="10">
    <source>
        <dbReference type="ARBA" id="ARBA00023306"/>
    </source>
</evidence>
<evidence type="ECO:0000256" key="1">
    <source>
        <dbReference type="ARBA" id="ARBA00004286"/>
    </source>
</evidence>
<feature type="region of interest" description="Disordered" evidence="11">
    <location>
        <begin position="1"/>
        <end position="27"/>
    </location>
</feature>
<keyword evidence="10" id="KW-0131">Cell cycle</keyword>
<organism evidence="12 13">
    <name type="scientific">Indicator maculatus</name>
    <name type="common">spotted honeyguide</name>
    <dbReference type="NCBI Taxonomy" id="545262"/>
    <lineage>
        <taxon>Eukaryota</taxon>
        <taxon>Metazoa</taxon>
        <taxon>Chordata</taxon>
        <taxon>Craniata</taxon>
        <taxon>Vertebrata</taxon>
        <taxon>Euteleostomi</taxon>
        <taxon>Archelosauria</taxon>
        <taxon>Archosauria</taxon>
        <taxon>Dinosauria</taxon>
        <taxon>Saurischia</taxon>
        <taxon>Theropoda</taxon>
        <taxon>Coelurosauria</taxon>
        <taxon>Aves</taxon>
        <taxon>Neognathae</taxon>
        <taxon>Neoaves</taxon>
        <taxon>Telluraves</taxon>
        <taxon>Coraciimorphae</taxon>
        <taxon>Piciformes</taxon>
        <taxon>Indicatoridae</taxon>
        <taxon>Indicator</taxon>
    </lineage>
</organism>
<evidence type="ECO:0000256" key="7">
    <source>
        <dbReference type="ARBA" id="ARBA00022618"/>
    </source>
</evidence>